<evidence type="ECO:0000256" key="1">
    <source>
        <dbReference type="SAM" id="Phobius"/>
    </source>
</evidence>
<protein>
    <submittedName>
        <fullName evidence="2">Uncharacterized protein</fullName>
    </submittedName>
</protein>
<keyword evidence="1" id="KW-1133">Transmembrane helix</keyword>
<keyword evidence="3" id="KW-1185">Reference proteome</keyword>
<comment type="caution">
    <text evidence="2">The sequence shown here is derived from an EMBL/GenBank/DDBJ whole genome shotgun (WGS) entry which is preliminary data.</text>
</comment>
<proteinExistence type="predicted"/>
<keyword evidence="1" id="KW-0472">Membrane</keyword>
<dbReference type="Proteomes" id="UP000318294">
    <property type="component" value="Unassembled WGS sequence"/>
</dbReference>
<dbReference type="EMBL" id="VJON01000003">
    <property type="protein sequence ID" value="TSE36040.1"/>
    <property type="molecule type" value="Genomic_DNA"/>
</dbReference>
<evidence type="ECO:0000313" key="3">
    <source>
        <dbReference type="Proteomes" id="UP000318294"/>
    </source>
</evidence>
<dbReference type="AlphaFoldDB" id="A0A554XJN7"/>
<gene>
    <name evidence="2" type="ORF">Tchar_00397</name>
</gene>
<feature type="transmembrane region" description="Helical" evidence="1">
    <location>
        <begin position="28"/>
        <end position="45"/>
    </location>
</feature>
<reference evidence="2 3" key="1">
    <citation type="submission" date="2019-07" db="EMBL/GenBank/DDBJ databases">
        <title>Tepidimonas charontis SPSP-6 draft genome.</title>
        <authorList>
            <person name="Da Costa M.S."/>
            <person name="Froufe H.J.C."/>
            <person name="Egas C."/>
            <person name="Albuquerque L."/>
        </authorList>
    </citation>
    <scope>NUCLEOTIDE SEQUENCE [LARGE SCALE GENOMIC DNA]</scope>
    <source>
        <strain evidence="2 3">SPSP-6</strain>
    </source>
</reference>
<name>A0A554XJN7_9BURK</name>
<organism evidence="2 3">
    <name type="scientific">Tepidimonas charontis</name>
    <dbReference type="NCBI Taxonomy" id="2267262"/>
    <lineage>
        <taxon>Bacteria</taxon>
        <taxon>Pseudomonadati</taxon>
        <taxon>Pseudomonadota</taxon>
        <taxon>Betaproteobacteria</taxon>
        <taxon>Burkholderiales</taxon>
        <taxon>Tepidimonas</taxon>
    </lineage>
</organism>
<sequence length="186" mass="19917">MVGGGAVAPMGCVVPVGAPTLQRRLQRAAPVAVFAPMLVWAYLTPGALPGAWWWGCLGALMWWGWSLWAARAPAWTALRLPAPAAVASSPPVVRAAGHRMLVQPCAWAIGPAWPRGLPLASLHVVWDAEDALLLRAVGQDGRVLWGWLAREALPPDAPLTWEQVRRALVTGGAFRSAIFDHPAHMP</sequence>
<evidence type="ECO:0000313" key="2">
    <source>
        <dbReference type="EMBL" id="TSE36040.1"/>
    </source>
</evidence>
<keyword evidence="1" id="KW-0812">Transmembrane</keyword>
<accession>A0A554XJN7</accession>